<keyword evidence="1" id="KW-0175">Coiled coil</keyword>
<accession>A0A7J6DRG0</accession>
<evidence type="ECO:0000256" key="2">
    <source>
        <dbReference type="SAM" id="MobiDB-lite"/>
    </source>
</evidence>
<feature type="coiled-coil region" evidence="1">
    <location>
        <begin position="67"/>
        <end position="94"/>
    </location>
</feature>
<reference evidence="3 4" key="1">
    <citation type="journal article" date="2020" name="bioRxiv">
        <title>Sequence and annotation of 42 cannabis genomes reveals extensive copy number variation in cannabinoid synthesis and pathogen resistance genes.</title>
        <authorList>
            <person name="Mckernan K.J."/>
            <person name="Helbert Y."/>
            <person name="Kane L.T."/>
            <person name="Ebling H."/>
            <person name="Zhang L."/>
            <person name="Liu B."/>
            <person name="Eaton Z."/>
            <person name="Mclaughlin S."/>
            <person name="Kingan S."/>
            <person name="Baybayan P."/>
            <person name="Concepcion G."/>
            <person name="Jordan M."/>
            <person name="Riva A."/>
            <person name="Barbazuk W."/>
            <person name="Harkins T."/>
        </authorList>
    </citation>
    <scope>NUCLEOTIDE SEQUENCE [LARGE SCALE GENOMIC DNA]</scope>
    <source>
        <strain evidence="4">cv. Jamaican Lion 4</strain>
        <tissue evidence="3">Leaf</tissue>
    </source>
</reference>
<feature type="compositionally biased region" description="Basic and acidic residues" evidence="2">
    <location>
        <begin position="43"/>
        <end position="52"/>
    </location>
</feature>
<evidence type="ECO:0000313" key="4">
    <source>
        <dbReference type="Proteomes" id="UP000525078"/>
    </source>
</evidence>
<evidence type="ECO:0000256" key="1">
    <source>
        <dbReference type="SAM" id="Coils"/>
    </source>
</evidence>
<organism evidence="3 4">
    <name type="scientific">Cannabis sativa</name>
    <name type="common">Hemp</name>
    <name type="synonym">Marijuana</name>
    <dbReference type="NCBI Taxonomy" id="3483"/>
    <lineage>
        <taxon>Eukaryota</taxon>
        <taxon>Viridiplantae</taxon>
        <taxon>Streptophyta</taxon>
        <taxon>Embryophyta</taxon>
        <taxon>Tracheophyta</taxon>
        <taxon>Spermatophyta</taxon>
        <taxon>Magnoliopsida</taxon>
        <taxon>eudicotyledons</taxon>
        <taxon>Gunneridae</taxon>
        <taxon>Pentapetalae</taxon>
        <taxon>rosids</taxon>
        <taxon>fabids</taxon>
        <taxon>Rosales</taxon>
        <taxon>Cannabaceae</taxon>
        <taxon>Cannabis</taxon>
    </lineage>
</organism>
<sequence>MEFRIELSSTKDWFFSRLKGFYNEYHQYKNEKGKKPLPNSDSENSKKGDSKACGESSSSSSSKGNKAVLWGSEVDELKERLKILEEETEIIKDAFFWSLKERKHMMKEIYQQFQLLHHLLQTQNLVLEENSGVNPFENVDFRKSLLEILSPHPNPSLLTRELKAEEKKKKQLCYKNIYRETIQ</sequence>
<dbReference type="EMBL" id="JAATIP010000434">
    <property type="protein sequence ID" value="KAF4348678.1"/>
    <property type="molecule type" value="Genomic_DNA"/>
</dbReference>
<evidence type="ECO:0000313" key="3">
    <source>
        <dbReference type="EMBL" id="KAF4348678.1"/>
    </source>
</evidence>
<name>A0A7J6DRG0_CANSA</name>
<feature type="region of interest" description="Disordered" evidence="2">
    <location>
        <begin position="31"/>
        <end position="65"/>
    </location>
</feature>
<dbReference type="AlphaFoldDB" id="A0A7J6DRG0"/>
<comment type="caution">
    <text evidence="3">The sequence shown here is derived from an EMBL/GenBank/DDBJ whole genome shotgun (WGS) entry which is preliminary data.</text>
</comment>
<gene>
    <name evidence="3" type="ORF">F8388_026091</name>
</gene>
<proteinExistence type="predicted"/>
<dbReference type="Proteomes" id="UP000525078">
    <property type="component" value="Unassembled WGS sequence"/>
</dbReference>
<protein>
    <submittedName>
        <fullName evidence="3">Uncharacterized protein</fullName>
    </submittedName>
</protein>